<dbReference type="Proteomes" id="UP000044071">
    <property type="component" value="Unassembled WGS sequence"/>
</dbReference>
<reference evidence="1 2" key="1">
    <citation type="submission" date="2014-06" db="EMBL/GenBank/DDBJ databases">
        <authorList>
            <person name="Urmite Genomes Urmite Genomes"/>
        </authorList>
    </citation>
    <scope>NUCLEOTIDE SEQUENCE [LARGE SCALE GENOMIC DNA]</scope>
</reference>
<evidence type="ECO:0000313" key="1">
    <source>
        <dbReference type="EMBL" id="CDZ76286.1"/>
    </source>
</evidence>
<organism evidence="1 2">
    <name type="scientific">Legionella massiliensis</name>
    <dbReference type="NCBI Taxonomy" id="1034943"/>
    <lineage>
        <taxon>Bacteria</taxon>
        <taxon>Pseudomonadati</taxon>
        <taxon>Pseudomonadota</taxon>
        <taxon>Gammaproteobacteria</taxon>
        <taxon>Legionellales</taxon>
        <taxon>Legionellaceae</taxon>
        <taxon>Legionella</taxon>
    </lineage>
</organism>
<evidence type="ECO:0000313" key="2">
    <source>
        <dbReference type="Proteomes" id="UP000044071"/>
    </source>
</evidence>
<proteinExistence type="predicted"/>
<gene>
    <name evidence="1" type="ORF">BN59_00553</name>
</gene>
<dbReference type="eggNOG" id="ENOG5031EEE">
    <property type="taxonomic scope" value="Bacteria"/>
</dbReference>
<accession>A0A078KT92</accession>
<dbReference type="EMBL" id="CCSB01000001">
    <property type="protein sequence ID" value="CDZ76286.1"/>
    <property type="molecule type" value="Genomic_DNA"/>
</dbReference>
<name>A0A078KT92_9GAMM</name>
<dbReference type="OrthoDB" id="5645577at2"/>
<dbReference type="RefSeq" id="WP_043872855.1">
    <property type="nucleotide sequence ID" value="NZ_CCVW01000001.1"/>
</dbReference>
<dbReference type="AlphaFoldDB" id="A0A078KT92"/>
<dbReference type="STRING" id="1034943.BN59_00553"/>
<keyword evidence="2" id="KW-1185">Reference proteome</keyword>
<protein>
    <submittedName>
        <fullName evidence="1">Uncharacterized protein</fullName>
    </submittedName>
</protein>
<sequence>MKKLYILLFASLCLVSLGYASKLSKYMHKADAQDQARQQQEWRRDMDFNDLAFRLVRRYTDDHGQRCRDYEFRARSNPYRHGYYTVCDER</sequence>